<evidence type="ECO:0000313" key="8">
    <source>
        <dbReference type="EMBL" id="KAE8266657.1"/>
    </source>
</evidence>
<evidence type="ECO:0000256" key="3">
    <source>
        <dbReference type="ARBA" id="ARBA00022722"/>
    </source>
</evidence>
<dbReference type="Pfam" id="PF17917">
    <property type="entry name" value="RT_RNaseH"/>
    <property type="match status" value="1"/>
</dbReference>
<keyword evidence="1" id="KW-0808">Transferase</keyword>
<dbReference type="EMBL" id="LWDG02000309">
    <property type="protein sequence ID" value="KAE8266657.1"/>
    <property type="molecule type" value="Genomic_DNA"/>
</dbReference>
<reference evidence="8" key="2">
    <citation type="journal article" date="2019" name="IMA Fungus">
        <title>Genome sequencing and comparison of five Tilletia species to identify candidate genes for the detection of regulated species infecting wheat.</title>
        <authorList>
            <person name="Nguyen H.D.T."/>
            <person name="Sultana T."/>
            <person name="Kesanakurti P."/>
            <person name="Hambleton S."/>
        </authorList>
    </citation>
    <scope>NUCLEOTIDE SEQUENCE</scope>
    <source>
        <strain evidence="8">DAOMC 236422</strain>
    </source>
</reference>
<keyword evidence="6" id="KW-0695">RNA-directed DNA polymerase</keyword>
<dbReference type="GO" id="GO:0003964">
    <property type="term" value="F:RNA-directed DNA polymerase activity"/>
    <property type="evidence" value="ECO:0007669"/>
    <property type="project" value="UniProtKB-KW"/>
</dbReference>
<keyword evidence="9" id="KW-1185">Reference proteome</keyword>
<protein>
    <recommendedName>
        <fullName evidence="7">Reverse transcriptase RNase H-like domain-containing protein</fullName>
    </recommendedName>
</protein>
<evidence type="ECO:0000313" key="9">
    <source>
        <dbReference type="Proteomes" id="UP000078113"/>
    </source>
</evidence>
<evidence type="ECO:0000256" key="2">
    <source>
        <dbReference type="ARBA" id="ARBA00022695"/>
    </source>
</evidence>
<proteinExistence type="predicted"/>
<feature type="domain" description="Reverse transcriptase RNase H-like" evidence="7">
    <location>
        <begin position="1"/>
        <end position="85"/>
    </location>
</feature>
<dbReference type="Proteomes" id="UP000078113">
    <property type="component" value="Unassembled WGS sequence"/>
</dbReference>
<keyword evidence="4" id="KW-0255">Endonuclease</keyword>
<gene>
    <name evidence="8" type="ORF">A4X09_0g5700</name>
</gene>
<evidence type="ECO:0000256" key="1">
    <source>
        <dbReference type="ARBA" id="ARBA00022679"/>
    </source>
</evidence>
<evidence type="ECO:0000256" key="5">
    <source>
        <dbReference type="ARBA" id="ARBA00022801"/>
    </source>
</evidence>
<keyword evidence="2" id="KW-0548">Nucleotidyltransferase</keyword>
<evidence type="ECO:0000256" key="4">
    <source>
        <dbReference type="ARBA" id="ARBA00022759"/>
    </source>
</evidence>
<reference evidence="8" key="1">
    <citation type="submission" date="2016-04" db="EMBL/GenBank/DDBJ databases">
        <authorList>
            <person name="Nguyen H.D."/>
            <person name="Samba Siva P."/>
            <person name="Cullis J."/>
            <person name="Levesque C.A."/>
            <person name="Hambleton S."/>
        </authorList>
    </citation>
    <scope>NUCLEOTIDE SEQUENCE</scope>
    <source>
        <strain evidence="8">DAOMC 236422</strain>
    </source>
</reference>
<organism evidence="8 9">
    <name type="scientific">Tilletia walkeri</name>
    <dbReference type="NCBI Taxonomy" id="117179"/>
    <lineage>
        <taxon>Eukaryota</taxon>
        <taxon>Fungi</taxon>
        <taxon>Dikarya</taxon>
        <taxon>Basidiomycota</taxon>
        <taxon>Ustilaginomycotina</taxon>
        <taxon>Exobasidiomycetes</taxon>
        <taxon>Tilletiales</taxon>
        <taxon>Tilletiaceae</taxon>
        <taxon>Tilletia</taxon>
    </lineage>
</organism>
<accession>A0A8X7N599</accession>
<dbReference type="InterPro" id="IPR043502">
    <property type="entry name" value="DNA/RNA_pol_sf"/>
</dbReference>
<dbReference type="SUPFAM" id="SSF56672">
    <property type="entry name" value="DNA/RNA polymerases"/>
    <property type="match status" value="1"/>
</dbReference>
<dbReference type="InterPro" id="IPR041373">
    <property type="entry name" value="RT_RNaseH"/>
</dbReference>
<dbReference type="AlphaFoldDB" id="A0A8X7N599"/>
<evidence type="ECO:0000256" key="6">
    <source>
        <dbReference type="ARBA" id="ARBA00022918"/>
    </source>
</evidence>
<keyword evidence="3" id="KW-0540">Nuclease</keyword>
<dbReference type="GO" id="GO:0004519">
    <property type="term" value="F:endonuclease activity"/>
    <property type="evidence" value="ECO:0007669"/>
    <property type="project" value="UniProtKB-KW"/>
</dbReference>
<comment type="caution">
    <text evidence="8">The sequence shown here is derived from an EMBL/GenBank/DDBJ whole genome shotgun (WGS) entry which is preliminary data.</text>
</comment>
<evidence type="ECO:0000259" key="7">
    <source>
        <dbReference type="Pfam" id="PF17917"/>
    </source>
</evidence>
<name>A0A8X7N599_9BASI</name>
<keyword evidence="5" id="KW-0378">Hydrolase</keyword>
<dbReference type="GO" id="GO:0016787">
    <property type="term" value="F:hydrolase activity"/>
    <property type="evidence" value="ECO:0007669"/>
    <property type="project" value="UniProtKB-KW"/>
</dbReference>
<dbReference type="CDD" id="cd09274">
    <property type="entry name" value="RNase_HI_RT_Ty3"/>
    <property type="match status" value="1"/>
</dbReference>
<sequence length="177" mass="19885">MQQDDASVWHPVALDGRKLNPAESNYPVHEKELLGIRNALQVWRQYVDNGLTITVVTDHESLKYLPTTRIASKRLARWVADFGEYPLELVYRRGEDNVVADAISRRSDFLAAVGYSPSFLSSLEDEPPEVSYMYDFLTSGCLPLVLASGLLRKSEDPGFCVVLQDRSQRNLVPGTGR</sequence>
<dbReference type="PANTHER" id="PTHR34072">
    <property type="entry name" value="ENZYMATIC POLYPROTEIN-RELATED"/>
    <property type="match status" value="1"/>
</dbReference>